<keyword evidence="9" id="KW-1185">Reference proteome</keyword>
<evidence type="ECO:0000256" key="6">
    <source>
        <dbReference type="SAM" id="MobiDB-lite"/>
    </source>
</evidence>
<comment type="similarity">
    <text evidence="1 5">Belongs to the peptidase S8 family.</text>
</comment>
<feature type="region of interest" description="Disordered" evidence="6">
    <location>
        <begin position="607"/>
        <end position="629"/>
    </location>
</feature>
<dbReference type="InterPro" id="IPR015500">
    <property type="entry name" value="Peptidase_S8_subtilisin-rel"/>
</dbReference>
<feature type="active site" description="Charge relay system" evidence="5">
    <location>
        <position position="645"/>
    </location>
</feature>
<dbReference type="Gene3D" id="3.40.50.200">
    <property type="entry name" value="Peptidase S8/S53 domain"/>
    <property type="match status" value="1"/>
</dbReference>
<protein>
    <submittedName>
        <fullName evidence="8">Related to subtilisin DY</fullName>
    </submittedName>
</protein>
<keyword evidence="3 5" id="KW-0378">Hydrolase</keyword>
<keyword evidence="2 5" id="KW-0645">Protease</keyword>
<dbReference type="SUPFAM" id="SSF52743">
    <property type="entry name" value="Subtilisin-like"/>
    <property type="match status" value="1"/>
</dbReference>
<feature type="compositionally biased region" description="Low complexity" evidence="6">
    <location>
        <begin position="614"/>
        <end position="626"/>
    </location>
</feature>
<gene>
    <name evidence="8" type="ORF">FTOL_11056</name>
</gene>
<dbReference type="EMBL" id="ONZP01000455">
    <property type="protein sequence ID" value="SPJ85275.1"/>
    <property type="molecule type" value="Genomic_DNA"/>
</dbReference>
<dbReference type="PRINTS" id="PR00723">
    <property type="entry name" value="SUBTILISIN"/>
</dbReference>
<dbReference type="PANTHER" id="PTHR43806">
    <property type="entry name" value="PEPTIDASE S8"/>
    <property type="match status" value="1"/>
</dbReference>
<evidence type="ECO:0000256" key="3">
    <source>
        <dbReference type="ARBA" id="ARBA00022801"/>
    </source>
</evidence>
<reference evidence="8" key="1">
    <citation type="submission" date="2018-03" db="EMBL/GenBank/DDBJ databases">
        <authorList>
            <person name="Guldener U."/>
        </authorList>
    </citation>
    <scope>NUCLEOTIDE SEQUENCE</scope>
</reference>
<dbReference type="InterPro" id="IPR000209">
    <property type="entry name" value="Peptidase_S8/S53_dom"/>
</dbReference>
<keyword evidence="4 5" id="KW-0720">Serine protease</keyword>
<proteinExistence type="inferred from homology"/>
<dbReference type="InterPro" id="IPR050131">
    <property type="entry name" value="Peptidase_S8_subtilisin-like"/>
</dbReference>
<dbReference type="PANTHER" id="PTHR43806:SF11">
    <property type="entry name" value="CEREVISIN-RELATED"/>
    <property type="match status" value="1"/>
</dbReference>
<feature type="active site" description="Charge relay system" evidence="5">
    <location>
        <position position="481"/>
    </location>
</feature>
<dbReference type="Pfam" id="PF00082">
    <property type="entry name" value="Peptidase_S8"/>
    <property type="match status" value="1"/>
</dbReference>
<dbReference type="GO" id="GO:0006508">
    <property type="term" value="P:proteolysis"/>
    <property type="evidence" value="ECO:0007669"/>
    <property type="project" value="UniProtKB-KW"/>
</dbReference>
<evidence type="ECO:0000256" key="5">
    <source>
        <dbReference type="PROSITE-ProRule" id="PRU01240"/>
    </source>
</evidence>
<evidence type="ECO:0000256" key="2">
    <source>
        <dbReference type="ARBA" id="ARBA00022670"/>
    </source>
</evidence>
<dbReference type="GO" id="GO:0004252">
    <property type="term" value="F:serine-type endopeptidase activity"/>
    <property type="evidence" value="ECO:0007669"/>
    <property type="project" value="UniProtKB-UniRule"/>
</dbReference>
<name>A0AAE8MHE0_9HYPO</name>
<accession>A0AAE8MHE0</accession>
<feature type="active site" description="Charge relay system" evidence="5">
    <location>
        <position position="438"/>
    </location>
</feature>
<evidence type="ECO:0000313" key="8">
    <source>
        <dbReference type="EMBL" id="SPJ85275.1"/>
    </source>
</evidence>
<dbReference type="CDD" id="cd00306">
    <property type="entry name" value="Peptidases_S8_S53"/>
    <property type="match status" value="1"/>
</dbReference>
<sequence length="747" mass="81957">MNPLELLRTEVERQLRRRESDAGRQHPAIISIQQQLRDHDYHNQLMDLHYVITTRDASSPVLWKRANLPDDDLIWQVPTFHNNGIAINQSAIKDRILFLRKRETQSKSITSYMWDKEQVQDWAYGTESSVLLVVGTSQQRKTLDSFGIEAVNNVKPPDVVLYLLSPLPDEVADLATNWMGDILRQLAIQALQALHPFTTPLTLGLLVQVMQLVASGDWFEALAGILALECRVKKDFTIVVDVGVLRNNFHDAGLLPDVFLKLIRQLEAKVKLRVMIIVGRIIVLDFDPAIKTFSVDCHPKRLPPRATHLPVRLGGPVAPFEGTAGSPATASNEIVDHSTVASASTSERAIHTVSPNNYSAPEGSDGKSATTLSSLTKVEAKGINIIDLGAFQSSATDSSARSTEQWFNMLETTTHEFMYRQDGSNSNSMTPIKIAVLDTGFAYTTAEDKRSLRPYYQRVKKFANFIDGGSDSEAKTDPSGHGTTVAVQILKVSLTAVLYICRVVRPDGETLVPDKTAVERAIKKAAAKPDKDSPDGGGWGVDIINMSFGWPYNHDGVRRAIDFARQNGVHMFASTSNDGLLGPPNDILYPARSDSVIGVDAADGHGEHARYAPSSSSQHSRGSRFSAPGLGISSPNAKRTWSGSSFACPIAAGVAALILEFARQSPLNKSPDIQTYLQDIPAMLSVLRLASSEKGPNGLKFLVPWKLIGKAGEERLITAWFIVDELRKEYGLEVGAEVARCFKTSQE</sequence>
<dbReference type="PROSITE" id="PS51892">
    <property type="entry name" value="SUBTILASE"/>
    <property type="match status" value="1"/>
</dbReference>
<evidence type="ECO:0000313" key="9">
    <source>
        <dbReference type="Proteomes" id="UP001187734"/>
    </source>
</evidence>
<feature type="domain" description="Peptidase S8/S53" evidence="7">
    <location>
        <begin position="432"/>
        <end position="665"/>
    </location>
</feature>
<evidence type="ECO:0000259" key="7">
    <source>
        <dbReference type="Pfam" id="PF00082"/>
    </source>
</evidence>
<dbReference type="AlphaFoldDB" id="A0AAE8MHE0"/>
<evidence type="ECO:0000256" key="1">
    <source>
        <dbReference type="ARBA" id="ARBA00011073"/>
    </source>
</evidence>
<evidence type="ECO:0000256" key="4">
    <source>
        <dbReference type="ARBA" id="ARBA00022825"/>
    </source>
</evidence>
<organism evidence="8 9">
    <name type="scientific">Fusarium torulosum</name>
    <dbReference type="NCBI Taxonomy" id="33205"/>
    <lineage>
        <taxon>Eukaryota</taxon>
        <taxon>Fungi</taxon>
        <taxon>Dikarya</taxon>
        <taxon>Ascomycota</taxon>
        <taxon>Pezizomycotina</taxon>
        <taxon>Sordariomycetes</taxon>
        <taxon>Hypocreomycetidae</taxon>
        <taxon>Hypocreales</taxon>
        <taxon>Nectriaceae</taxon>
        <taxon>Fusarium</taxon>
    </lineage>
</organism>
<comment type="caution">
    <text evidence="8">The sequence shown here is derived from an EMBL/GenBank/DDBJ whole genome shotgun (WGS) entry which is preliminary data.</text>
</comment>
<dbReference type="Proteomes" id="UP001187734">
    <property type="component" value="Unassembled WGS sequence"/>
</dbReference>
<dbReference type="InterPro" id="IPR036852">
    <property type="entry name" value="Peptidase_S8/S53_dom_sf"/>
</dbReference>